<dbReference type="Proteomes" id="UP000283700">
    <property type="component" value="Unassembled WGS sequence"/>
</dbReference>
<dbReference type="EMBL" id="CYZL01000014">
    <property type="protein sequence ID" value="CUO45209.1"/>
    <property type="molecule type" value="Genomic_DNA"/>
</dbReference>
<evidence type="ECO:0000313" key="10">
    <source>
        <dbReference type="EMBL" id="RGZ79849.1"/>
    </source>
</evidence>
<dbReference type="EMBL" id="QSOE01000066">
    <property type="protein sequence ID" value="RGI85582.1"/>
    <property type="molecule type" value="Genomic_DNA"/>
</dbReference>
<evidence type="ECO:0000313" key="7">
    <source>
        <dbReference type="EMBL" id="CUN12507.1"/>
    </source>
</evidence>
<dbReference type="GO" id="GO:0042254">
    <property type="term" value="P:ribosome biogenesis"/>
    <property type="evidence" value="ECO:0007669"/>
    <property type="project" value="UniProtKB-KW"/>
</dbReference>
<evidence type="ECO:0000256" key="3">
    <source>
        <dbReference type="ARBA" id="ARBA00022801"/>
    </source>
</evidence>
<evidence type="ECO:0000313" key="8">
    <source>
        <dbReference type="EMBL" id="CUO45209.1"/>
    </source>
</evidence>
<evidence type="ECO:0000256" key="2">
    <source>
        <dbReference type="ARBA" id="ARBA00022670"/>
    </source>
</evidence>
<gene>
    <name evidence="11" type="ORF">DW068_04575</name>
    <name evidence="10" type="ORF">DW972_12100</name>
    <name evidence="12" type="ORF">DWZ29_06835</name>
    <name evidence="9" type="ORF">DXD91_10020</name>
    <name evidence="8" type="ORF">ERS852450_01834</name>
    <name evidence="7" type="ORF">ERS852578_02339</name>
</gene>
<keyword evidence="1" id="KW-0690">Ribosome biogenesis</keyword>
<evidence type="ECO:0000313" key="14">
    <source>
        <dbReference type="Proteomes" id="UP000095679"/>
    </source>
</evidence>
<dbReference type="EMBL" id="CYYC01000033">
    <property type="protein sequence ID" value="CUN12507.1"/>
    <property type="molecule type" value="Genomic_DNA"/>
</dbReference>
<evidence type="ECO:0000313" key="9">
    <source>
        <dbReference type="EMBL" id="RGI85582.1"/>
    </source>
</evidence>
<protein>
    <recommendedName>
        <fullName evidence="6">Ribosomal processing cysteine protease Prp</fullName>
    </recommendedName>
</protein>
<evidence type="ECO:0000313" key="18">
    <source>
        <dbReference type="Proteomes" id="UP000286561"/>
    </source>
</evidence>
<dbReference type="GO" id="GO:0005840">
    <property type="term" value="C:ribosome"/>
    <property type="evidence" value="ECO:0007669"/>
    <property type="project" value="UniProtKB-KW"/>
</dbReference>
<dbReference type="Pfam" id="PF04327">
    <property type="entry name" value="Peptidase_Prp"/>
    <property type="match status" value="1"/>
</dbReference>
<keyword evidence="2 9" id="KW-0645">Protease</keyword>
<evidence type="ECO:0000256" key="1">
    <source>
        <dbReference type="ARBA" id="ARBA00022517"/>
    </source>
</evidence>
<keyword evidence="7" id="KW-0687">Ribonucleoprotein</keyword>
<dbReference type="GeneID" id="75048520"/>
<dbReference type="Proteomes" id="UP000095679">
    <property type="component" value="Unassembled WGS sequence"/>
</dbReference>
<keyword evidence="3" id="KW-0378">Hydrolase</keyword>
<evidence type="ECO:0000313" key="17">
    <source>
        <dbReference type="Proteomes" id="UP000283700"/>
    </source>
</evidence>
<evidence type="ECO:0000313" key="15">
    <source>
        <dbReference type="Proteomes" id="UP000262524"/>
    </source>
</evidence>
<dbReference type="GO" id="GO:0008234">
    <property type="term" value="F:cysteine-type peptidase activity"/>
    <property type="evidence" value="ECO:0007669"/>
    <property type="project" value="UniProtKB-KW"/>
</dbReference>
<organism evidence="7 13">
    <name type="scientific">Anaerobutyricum hallii</name>
    <dbReference type="NCBI Taxonomy" id="39488"/>
    <lineage>
        <taxon>Bacteria</taxon>
        <taxon>Bacillati</taxon>
        <taxon>Bacillota</taxon>
        <taxon>Clostridia</taxon>
        <taxon>Lachnospirales</taxon>
        <taxon>Lachnospiraceae</taxon>
        <taxon>Anaerobutyricum</taxon>
    </lineage>
</organism>
<dbReference type="Proteomes" id="UP000283497">
    <property type="component" value="Unassembled WGS sequence"/>
</dbReference>
<evidence type="ECO:0000313" key="16">
    <source>
        <dbReference type="Proteomes" id="UP000283497"/>
    </source>
</evidence>
<evidence type="ECO:0000313" key="13">
    <source>
        <dbReference type="Proteomes" id="UP000095390"/>
    </source>
</evidence>
<dbReference type="GO" id="GO:0006508">
    <property type="term" value="P:proteolysis"/>
    <property type="evidence" value="ECO:0007669"/>
    <property type="project" value="UniProtKB-KW"/>
</dbReference>
<evidence type="ECO:0000256" key="4">
    <source>
        <dbReference type="ARBA" id="ARBA00022807"/>
    </source>
</evidence>
<reference evidence="13 14" key="1">
    <citation type="submission" date="2015-09" db="EMBL/GenBank/DDBJ databases">
        <authorList>
            <consortium name="Pathogen Informatics"/>
        </authorList>
    </citation>
    <scope>NUCLEOTIDE SEQUENCE [LARGE SCALE GENOMIC DNA]</scope>
    <source>
        <strain evidence="8 14">2789STDY5834835</strain>
        <strain evidence="7 13">2789STDY5834966</strain>
    </source>
</reference>
<evidence type="ECO:0000313" key="11">
    <source>
        <dbReference type="EMBL" id="RHK40417.1"/>
    </source>
</evidence>
<name>A0A173UE42_9FIRM</name>
<dbReference type="Proteomes" id="UP000262524">
    <property type="component" value="Unassembled WGS sequence"/>
</dbReference>
<dbReference type="EMBL" id="QRQO01000014">
    <property type="protein sequence ID" value="RHN14085.1"/>
    <property type="molecule type" value="Genomic_DNA"/>
</dbReference>
<dbReference type="Gene3D" id="3.30.70.1490">
    <property type="entry name" value="Cysteine protease Prp"/>
    <property type="match status" value="1"/>
</dbReference>
<comment type="similarity">
    <text evidence="5">Belongs to the Prp family.</text>
</comment>
<dbReference type="InterPro" id="IPR036764">
    <property type="entry name" value="Peptidase_Prp_sf"/>
</dbReference>
<dbReference type="EMBL" id="QSEP01000098">
    <property type="protein sequence ID" value="RGZ79849.1"/>
    <property type="molecule type" value="Genomic_DNA"/>
</dbReference>
<dbReference type="SUPFAM" id="SSF118010">
    <property type="entry name" value="TM1457-like"/>
    <property type="match status" value="1"/>
</dbReference>
<keyword evidence="4" id="KW-0788">Thiol protease</keyword>
<proteinExistence type="inferred from homology"/>
<keyword evidence="7" id="KW-0689">Ribosomal protein</keyword>
<dbReference type="CDD" id="cd16332">
    <property type="entry name" value="Prp-like"/>
    <property type="match status" value="1"/>
</dbReference>
<evidence type="ECO:0000313" key="12">
    <source>
        <dbReference type="EMBL" id="RHN14085.1"/>
    </source>
</evidence>
<dbReference type="InterPro" id="IPR007422">
    <property type="entry name" value="Peptidase_Prp"/>
</dbReference>
<accession>A0A173UE42</accession>
<dbReference type="PANTHER" id="PTHR39178:SF1">
    <property type="entry name" value="RIBOSOMAL-PROCESSING CYSTEINE PROTEASE PRP"/>
    <property type="match status" value="1"/>
</dbReference>
<evidence type="ECO:0000256" key="5">
    <source>
        <dbReference type="ARBA" id="ARBA00044503"/>
    </source>
</evidence>
<dbReference type="RefSeq" id="WP_005343671.1">
    <property type="nucleotide sequence ID" value="NZ_BLYK01000005.1"/>
</dbReference>
<dbReference type="AlphaFoldDB" id="A0A173UE42"/>
<sequence length="108" mass="12228">MIQITIYKKPDNQYKGFQVIGHADSVEEGADLVCCSVSVLTINLVNSLDTFTDDEFEVTEQEELGLVQVTFKNPLSDKALLLMDSFDLGVHSIEEQYDIWLKVITREV</sequence>
<dbReference type="EMBL" id="QRNJ01000012">
    <property type="protein sequence ID" value="RHK40417.1"/>
    <property type="molecule type" value="Genomic_DNA"/>
</dbReference>
<evidence type="ECO:0000256" key="6">
    <source>
        <dbReference type="ARBA" id="ARBA00044538"/>
    </source>
</evidence>
<dbReference type="Proteomes" id="UP000095390">
    <property type="component" value="Unassembled WGS sequence"/>
</dbReference>
<dbReference type="Proteomes" id="UP000286561">
    <property type="component" value="Unassembled WGS sequence"/>
</dbReference>
<dbReference type="PANTHER" id="PTHR39178">
    <property type="entry name" value="HYPOTHETICAL RIBOSOME-ASSOCIATED PROTEIN"/>
    <property type="match status" value="1"/>
</dbReference>
<dbReference type="OrthoDB" id="48998at2"/>
<reference evidence="15 16" key="2">
    <citation type="submission" date="2018-08" db="EMBL/GenBank/DDBJ databases">
        <title>A genome reference for cultivated species of the human gut microbiota.</title>
        <authorList>
            <person name="Zou Y."/>
            <person name="Xue W."/>
            <person name="Luo G."/>
        </authorList>
    </citation>
    <scope>NUCLEOTIDE SEQUENCE [LARGE SCALE GENOMIC DNA]</scope>
    <source>
        <strain evidence="12 17">AF31-17AC</strain>
        <strain evidence="11 16">AF45-14BH</strain>
        <strain evidence="10 18">AM48-23BH</strain>
        <strain evidence="9 15">TM10-1AC</strain>
    </source>
</reference>